<evidence type="ECO:0000259" key="5">
    <source>
        <dbReference type="PROSITE" id="PS51007"/>
    </source>
</evidence>
<dbReference type="Pfam" id="PF13646">
    <property type="entry name" value="HEAT_2"/>
    <property type="match status" value="1"/>
</dbReference>
<dbReference type="InterPro" id="IPR016024">
    <property type="entry name" value="ARM-type_fold"/>
</dbReference>
<dbReference type="InterPro" id="IPR036514">
    <property type="entry name" value="SGNH_hydro_sf"/>
</dbReference>
<dbReference type="PROSITE" id="PS51007">
    <property type="entry name" value="CYTC"/>
    <property type="match status" value="1"/>
</dbReference>
<dbReference type="SUPFAM" id="SSF63829">
    <property type="entry name" value="Calcium-dependent phosphotriesterase"/>
    <property type="match status" value="1"/>
</dbReference>
<sequence>MIQMNLDRINRVKTLFWVVVVSFFAFQCAPEGPKLALKKGDHIILVGNNLASRMMNFGHFETEMYVRYPDSLLYIRNMADAGDTPGFRPHAGRVSPWAFPGAEEFQDELATNSRSEGHFESPDEWIKRHEADIIVGFFGYNESFEGQEGLQDYKNELEAFINHTKNTIYNGEAAPQLALVSPIAFENLSGDFDLPNGEEENKNLKLYTEAMKEVATANEVLFVDAFEPSQSWYANSDEYLTIDGFQLTEEGYKKFGEFLTNKLFGTDEAVAEDRREAIHAAVLEKNWMWHNDYKIPNGVHVFGRRYNPFGPDNYPYELQKIRQMTANRDQAIWSVSQGENFDLAAADENTIELPPVETNYNPEKNGDLEYLYGEEALEKFEVAEGYKVELFASESEFPDLANPVQMTFDTKGRLWVAVMPSYPHYKPGDPKPNDKILILEDTDNDGKADKQIIFADSLHLPIGMEIAPEGVYLSQGTNLIILKDNDGDDYAEERQILLSGFDDHDTHHNISAFVADPSGAIYMGEGVFLHTNVETPYGPVRGTNGGFYRYNPARKHLERTAQLPIPNPWGIAFDEWGQNFFAETSGPDVLWMMPGTVKPRYGESNFKGPNLIEDAHRVRPTSGLEFVSSRHFPEEVQGDLLINNTIGFLGMKMHKMMEDGTGYDSEHRVDLIRSDDRNFRPVDMEFAPDGSLYFVDWHNILVGHMQHNARDPLRDHVHGRIYRITYPSRPLVTPPKIAGESIENLLDNLKLPEFRARYRTRAELRGRDEAEVLVKMKDWIANLDENDPRYEHHLLEALWVSWGLNQVDQELMKTLFASEDHRVRAAVARILRYTGHQVPDQVAMLKEAAADPHGRVRLEAIVAASWLDKEDGLAILEVADEHPKDEWMQKPFETSLAHLNDMSVNNMVINPDGSIVFQEAAQEEKPTNSRLQGEDLTLFQMGKAIYSREGFCITCHQPDGKGLTASGFPPIAGTKWVNGNEERFIKIILKGLMGPIDVLGKEYPGQVPMTPYAGMLNDKEVAAVATYVRNSFGNESSPIKPEKVAEVREATKAKQGFYSPSELLQEHPMEAGE</sequence>
<feature type="domain" description="Cytochrome c" evidence="5">
    <location>
        <begin position="937"/>
        <end position="1032"/>
    </location>
</feature>
<dbReference type="Proteomes" id="UP001236663">
    <property type="component" value="Unassembled WGS sequence"/>
</dbReference>
<evidence type="ECO:0000256" key="1">
    <source>
        <dbReference type="ARBA" id="ARBA00022617"/>
    </source>
</evidence>
<name>A0ABT8CBJ8_9BACT</name>
<dbReference type="InterPro" id="IPR011989">
    <property type="entry name" value="ARM-like"/>
</dbReference>
<accession>A0ABT8CBJ8</accession>
<dbReference type="Gene3D" id="2.120.10.30">
    <property type="entry name" value="TolB, C-terminal domain"/>
    <property type="match status" value="1"/>
</dbReference>
<keyword evidence="3 4" id="KW-0408">Iron</keyword>
<evidence type="ECO:0000313" key="7">
    <source>
        <dbReference type="Proteomes" id="UP001236663"/>
    </source>
</evidence>
<dbReference type="SUPFAM" id="SSF46626">
    <property type="entry name" value="Cytochrome c"/>
    <property type="match status" value="1"/>
</dbReference>
<dbReference type="Pfam" id="PF23500">
    <property type="entry name" value="DUF7133"/>
    <property type="match status" value="1"/>
</dbReference>
<proteinExistence type="predicted"/>
<dbReference type="SUPFAM" id="SSF52266">
    <property type="entry name" value="SGNH hydrolase"/>
    <property type="match status" value="1"/>
</dbReference>
<dbReference type="PANTHER" id="PTHR33546">
    <property type="entry name" value="LARGE, MULTIFUNCTIONAL SECRETED PROTEIN-RELATED"/>
    <property type="match status" value="1"/>
</dbReference>
<protein>
    <submittedName>
        <fullName evidence="6">C-type cytochrome</fullName>
    </submittedName>
</protein>
<dbReference type="PANTHER" id="PTHR33546:SF1">
    <property type="entry name" value="LARGE, MULTIFUNCTIONAL SECRETED PROTEIN"/>
    <property type="match status" value="1"/>
</dbReference>
<dbReference type="InterPro" id="IPR011042">
    <property type="entry name" value="6-blade_b-propeller_TolB-like"/>
</dbReference>
<dbReference type="SUPFAM" id="SSF48371">
    <property type="entry name" value="ARM repeat"/>
    <property type="match status" value="1"/>
</dbReference>
<dbReference type="NCBIfam" id="TIGR02604">
    <property type="entry name" value="Piru_Ver_Nterm"/>
    <property type="match status" value="1"/>
</dbReference>
<keyword evidence="7" id="KW-1185">Reference proteome</keyword>
<dbReference type="EMBL" id="JAUFQS010000047">
    <property type="protein sequence ID" value="MDN3690188.1"/>
    <property type="molecule type" value="Genomic_DNA"/>
</dbReference>
<dbReference type="InterPro" id="IPR009056">
    <property type="entry name" value="Cyt_c-like_dom"/>
</dbReference>
<comment type="caution">
    <text evidence="6">The sequence shown here is derived from an EMBL/GenBank/DDBJ whole genome shotgun (WGS) entry which is preliminary data.</text>
</comment>
<evidence type="ECO:0000256" key="4">
    <source>
        <dbReference type="PROSITE-ProRule" id="PRU00433"/>
    </source>
</evidence>
<dbReference type="Gene3D" id="3.40.50.1110">
    <property type="entry name" value="SGNH hydrolase"/>
    <property type="match status" value="1"/>
</dbReference>
<dbReference type="InterPro" id="IPR013428">
    <property type="entry name" value="Membrane-bound_put_N"/>
</dbReference>
<dbReference type="Gene3D" id="1.10.760.10">
    <property type="entry name" value="Cytochrome c-like domain"/>
    <property type="match status" value="1"/>
</dbReference>
<dbReference type="Gene3D" id="1.25.10.10">
    <property type="entry name" value="Leucine-rich Repeat Variant"/>
    <property type="match status" value="1"/>
</dbReference>
<dbReference type="CDD" id="cd01834">
    <property type="entry name" value="SGNH_hydrolase_like_2"/>
    <property type="match status" value="1"/>
</dbReference>
<evidence type="ECO:0000256" key="2">
    <source>
        <dbReference type="ARBA" id="ARBA00022723"/>
    </source>
</evidence>
<reference evidence="7" key="1">
    <citation type="journal article" date="2019" name="Int. J. Syst. Evol. Microbiol.">
        <title>The Global Catalogue of Microorganisms (GCM) 10K type strain sequencing project: providing services to taxonomists for standard genome sequencing and annotation.</title>
        <authorList>
            <consortium name="The Broad Institute Genomics Platform"/>
            <consortium name="The Broad Institute Genome Sequencing Center for Infectious Disease"/>
            <person name="Wu L."/>
            <person name="Ma J."/>
        </authorList>
    </citation>
    <scope>NUCLEOTIDE SEQUENCE [LARGE SCALE GENOMIC DNA]</scope>
    <source>
        <strain evidence="7">CECT 7706</strain>
    </source>
</reference>
<gene>
    <name evidence="6" type="ORF">QWZ15_20370</name>
</gene>
<dbReference type="RefSeq" id="WP_205602010.1">
    <property type="nucleotide sequence ID" value="NZ_JAUFQS010000047.1"/>
</dbReference>
<evidence type="ECO:0000313" key="6">
    <source>
        <dbReference type="EMBL" id="MDN3690188.1"/>
    </source>
</evidence>
<dbReference type="InterPro" id="IPR055557">
    <property type="entry name" value="DUF7133"/>
</dbReference>
<organism evidence="6 7">
    <name type="scientific">Cyclobacterium jeungdonense</name>
    <dbReference type="NCBI Taxonomy" id="708087"/>
    <lineage>
        <taxon>Bacteria</taxon>
        <taxon>Pseudomonadati</taxon>
        <taxon>Bacteroidota</taxon>
        <taxon>Cytophagia</taxon>
        <taxon>Cytophagales</taxon>
        <taxon>Cyclobacteriaceae</taxon>
        <taxon>Cyclobacterium</taxon>
    </lineage>
</organism>
<evidence type="ECO:0000256" key="3">
    <source>
        <dbReference type="ARBA" id="ARBA00023004"/>
    </source>
</evidence>
<keyword evidence="2 4" id="KW-0479">Metal-binding</keyword>
<dbReference type="Pfam" id="PF00034">
    <property type="entry name" value="Cytochrom_C"/>
    <property type="match status" value="1"/>
</dbReference>
<dbReference type="InterPro" id="IPR036909">
    <property type="entry name" value="Cyt_c-like_dom_sf"/>
</dbReference>
<keyword evidence="1 4" id="KW-0349">Heme</keyword>